<accession>A0A016UMA2</accession>
<keyword evidence="2" id="KW-1185">Reference proteome</keyword>
<protein>
    <submittedName>
        <fullName evidence="1">Uncharacterized protein</fullName>
    </submittedName>
</protein>
<comment type="caution">
    <text evidence="1">The sequence shown here is derived from an EMBL/GenBank/DDBJ whole genome shotgun (WGS) entry which is preliminary data.</text>
</comment>
<reference evidence="2" key="1">
    <citation type="journal article" date="2015" name="Nat. Genet.">
        <title>The genome and transcriptome of the zoonotic hookworm Ancylostoma ceylanicum identify infection-specific gene families.</title>
        <authorList>
            <person name="Schwarz E.M."/>
            <person name="Hu Y."/>
            <person name="Antoshechkin I."/>
            <person name="Miller M.M."/>
            <person name="Sternberg P.W."/>
            <person name="Aroian R.V."/>
        </authorList>
    </citation>
    <scope>NUCLEOTIDE SEQUENCE</scope>
    <source>
        <strain evidence="2">HY135</strain>
    </source>
</reference>
<gene>
    <name evidence="1" type="primary">Acey_s0035.g3079</name>
    <name evidence="1" type="ORF">Y032_0035g3079</name>
</gene>
<sequence length="68" mass="8123">MRCDVVIVEVDSLAMETKHMDVMEKYDFVMKLLLENRSLMNAWEQSSRRAEFLKFKEDLHTRAKGEEN</sequence>
<dbReference type="EMBL" id="JARK01001371">
    <property type="protein sequence ID" value="EYC15982.1"/>
    <property type="molecule type" value="Genomic_DNA"/>
</dbReference>
<dbReference type="AlphaFoldDB" id="A0A016UMA2"/>
<dbReference type="Proteomes" id="UP000024635">
    <property type="component" value="Unassembled WGS sequence"/>
</dbReference>
<evidence type="ECO:0000313" key="1">
    <source>
        <dbReference type="EMBL" id="EYC15982.1"/>
    </source>
</evidence>
<evidence type="ECO:0000313" key="2">
    <source>
        <dbReference type="Proteomes" id="UP000024635"/>
    </source>
</evidence>
<organism evidence="1 2">
    <name type="scientific">Ancylostoma ceylanicum</name>
    <dbReference type="NCBI Taxonomy" id="53326"/>
    <lineage>
        <taxon>Eukaryota</taxon>
        <taxon>Metazoa</taxon>
        <taxon>Ecdysozoa</taxon>
        <taxon>Nematoda</taxon>
        <taxon>Chromadorea</taxon>
        <taxon>Rhabditida</taxon>
        <taxon>Rhabditina</taxon>
        <taxon>Rhabditomorpha</taxon>
        <taxon>Strongyloidea</taxon>
        <taxon>Ancylostomatidae</taxon>
        <taxon>Ancylostomatinae</taxon>
        <taxon>Ancylostoma</taxon>
    </lineage>
</organism>
<name>A0A016UMA2_9BILA</name>
<proteinExistence type="predicted"/>